<gene>
    <name evidence="1" type="ORF">DEJ50_20375</name>
</gene>
<evidence type="ECO:0000313" key="2">
    <source>
        <dbReference type="Proteomes" id="UP000325211"/>
    </source>
</evidence>
<sequence length="96" mass="10888">MTETASQNQPDSVEMSLSDAIVAARDLNEYVVSLDRILSRIGTGGQDPEILVRYIVDRDVRTRLAEMRNVICTALESRLGEERVDEICEEAYFYTD</sequence>
<reference evidence="1 2" key="1">
    <citation type="submission" date="2018-05" db="EMBL/GenBank/DDBJ databases">
        <title>Streptomyces venezuelae.</title>
        <authorList>
            <person name="Kim W."/>
            <person name="Lee N."/>
            <person name="Cho B.-K."/>
        </authorList>
    </citation>
    <scope>NUCLEOTIDE SEQUENCE [LARGE SCALE GENOMIC DNA]</scope>
    <source>
        <strain evidence="1 2">ATCC 21782</strain>
    </source>
</reference>
<name>A0A5P2D3U8_STRVZ</name>
<dbReference type="AlphaFoldDB" id="A0A5P2D3U8"/>
<organism evidence="1 2">
    <name type="scientific">Streptomyces venezuelae</name>
    <dbReference type="NCBI Taxonomy" id="54571"/>
    <lineage>
        <taxon>Bacteria</taxon>
        <taxon>Bacillati</taxon>
        <taxon>Actinomycetota</taxon>
        <taxon>Actinomycetes</taxon>
        <taxon>Kitasatosporales</taxon>
        <taxon>Streptomycetaceae</taxon>
        <taxon>Streptomyces</taxon>
    </lineage>
</organism>
<accession>A0A5P2D3U8</accession>
<dbReference type="RefSeq" id="WP_150209394.1">
    <property type="nucleotide sequence ID" value="NZ_CP029190.1"/>
</dbReference>
<dbReference type="Proteomes" id="UP000325211">
    <property type="component" value="Chromosome"/>
</dbReference>
<proteinExistence type="predicted"/>
<evidence type="ECO:0000313" key="1">
    <source>
        <dbReference type="EMBL" id="QES49825.1"/>
    </source>
</evidence>
<dbReference type="OrthoDB" id="4221716at2"/>
<protein>
    <submittedName>
        <fullName evidence="1">Uncharacterized protein</fullName>
    </submittedName>
</protein>
<dbReference type="EMBL" id="CP029190">
    <property type="protein sequence ID" value="QES49825.1"/>
    <property type="molecule type" value="Genomic_DNA"/>
</dbReference>